<protein>
    <recommendedName>
        <fullName evidence="3">BED-type domain-containing protein</fullName>
    </recommendedName>
</protein>
<sequence>MENIRYDDKIESFEACLIDGGNQQEINDSENNEPQTQEINVIDVEENSESTAMQSTNDEQGPTTVSLVSSANLTPIRIPAILDGEFFVVTRLEESNVTAKCTQCQKFLNGNLKSTGNFLSHIKRVHPFLLEKIKSKSNQRRSTAIFVEPAERNTDINRAKMRPKKYTKIVREERQALQEDNYESEEWIEQAVIKKKRNEEFDNNEMRVSQHSSVVTDDEFDAIGRNVAFKLRNMKSNQKIIAEKLINDVLFQAQLGTLQLTSLLQL</sequence>
<keyword evidence="2" id="KW-1185">Reference proteome</keyword>
<organism evidence="1 2">
    <name type="scientific">Trichogramma kaykai</name>
    <dbReference type="NCBI Taxonomy" id="54128"/>
    <lineage>
        <taxon>Eukaryota</taxon>
        <taxon>Metazoa</taxon>
        <taxon>Ecdysozoa</taxon>
        <taxon>Arthropoda</taxon>
        <taxon>Hexapoda</taxon>
        <taxon>Insecta</taxon>
        <taxon>Pterygota</taxon>
        <taxon>Neoptera</taxon>
        <taxon>Endopterygota</taxon>
        <taxon>Hymenoptera</taxon>
        <taxon>Apocrita</taxon>
        <taxon>Proctotrupomorpha</taxon>
        <taxon>Chalcidoidea</taxon>
        <taxon>Trichogrammatidae</taxon>
        <taxon>Trichogramma</taxon>
    </lineage>
</organism>
<dbReference type="EMBL" id="JBJJXI010000051">
    <property type="protein sequence ID" value="KAL3400485.1"/>
    <property type="molecule type" value="Genomic_DNA"/>
</dbReference>
<reference evidence="1 2" key="1">
    <citation type="journal article" date="2024" name="bioRxiv">
        <title>A reference genome for Trichogramma kaykai: A tiny desert-dwelling parasitoid wasp with competing sex-ratio distorters.</title>
        <authorList>
            <person name="Culotta J."/>
            <person name="Lindsey A.R."/>
        </authorList>
    </citation>
    <scope>NUCLEOTIDE SEQUENCE [LARGE SCALE GENOMIC DNA]</scope>
    <source>
        <strain evidence="1 2">KSX58</strain>
    </source>
</reference>
<proteinExistence type="predicted"/>
<evidence type="ECO:0008006" key="3">
    <source>
        <dbReference type="Google" id="ProtNLM"/>
    </source>
</evidence>
<evidence type="ECO:0000313" key="1">
    <source>
        <dbReference type="EMBL" id="KAL3400485.1"/>
    </source>
</evidence>
<name>A0ABD2X5U5_9HYME</name>
<gene>
    <name evidence="1" type="ORF">TKK_006338</name>
</gene>
<comment type="caution">
    <text evidence="1">The sequence shown here is derived from an EMBL/GenBank/DDBJ whole genome shotgun (WGS) entry which is preliminary data.</text>
</comment>
<dbReference type="Proteomes" id="UP001627154">
    <property type="component" value="Unassembled WGS sequence"/>
</dbReference>
<evidence type="ECO:0000313" key="2">
    <source>
        <dbReference type="Proteomes" id="UP001627154"/>
    </source>
</evidence>
<dbReference type="AlphaFoldDB" id="A0ABD2X5U5"/>
<accession>A0ABD2X5U5</accession>